<sequence>MNFKLSSQNIQYTFKADKYKGGEMTRSLKDVKLDATPDSLVKVGKAISALQGDDLTELCLIQKQTLNVAEAENK</sequence>
<dbReference type="Proteomes" id="UP000452141">
    <property type="component" value="Unassembled WGS sequence"/>
</dbReference>
<evidence type="ECO:0000313" key="2">
    <source>
        <dbReference type="EMBL" id="MST79625.1"/>
    </source>
</evidence>
<proteinExistence type="predicted"/>
<dbReference type="RefSeq" id="WP_154486641.1">
    <property type="nucleotide sequence ID" value="NZ_JBKZBH010000022.1"/>
</dbReference>
<evidence type="ECO:0000259" key="1">
    <source>
        <dbReference type="Pfam" id="PF07872"/>
    </source>
</evidence>
<evidence type="ECO:0000313" key="3">
    <source>
        <dbReference type="Proteomes" id="UP000452141"/>
    </source>
</evidence>
<gene>
    <name evidence="2" type="ORF">FYJ61_03825</name>
</gene>
<name>A0A844FN04_9LACO</name>
<organism evidence="2 3">
    <name type="scientific">Lactobacillus equicursoris</name>
    <dbReference type="NCBI Taxonomy" id="420645"/>
    <lineage>
        <taxon>Bacteria</taxon>
        <taxon>Bacillati</taxon>
        <taxon>Bacillota</taxon>
        <taxon>Bacilli</taxon>
        <taxon>Lactobacillales</taxon>
        <taxon>Lactobacillaceae</taxon>
        <taxon>Lactobacillus</taxon>
    </lineage>
</organism>
<dbReference type="AlphaFoldDB" id="A0A844FN04"/>
<dbReference type="InterPro" id="IPR012454">
    <property type="entry name" value="DUF1659"/>
</dbReference>
<dbReference type="EMBL" id="VUMW01000007">
    <property type="protein sequence ID" value="MST79625.1"/>
    <property type="molecule type" value="Genomic_DNA"/>
</dbReference>
<reference evidence="2 3" key="1">
    <citation type="submission" date="2019-08" db="EMBL/GenBank/DDBJ databases">
        <title>In-depth cultivation of the pig gut microbiome towards novel bacterial diversity and tailored functional studies.</title>
        <authorList>
            <person name="Wylensek D."/>
            <person name="Hitch T.C.A."/>
            <person name="Clavel T."/>
        </authorList>
    </citation>
    <scope>NUCLEOTIDE SEQUENCE [LARGE SCALE GENOMIC DNA]</scope>
    <source>
        <strain evidence="2 3">WCA-470BD-2E</strain>
    </source>
</reference>
<feature type="domain" description="DUF1659" evidence="1">
    <location>
        <begin position="5"/>
        <end position="66"/>
    </location>
</feature>
<dbReference type="Pfam" id="PF07872">
    <property type="entry name" value="DUF1659"/>
    <property type="match status" value="1"/>
</dbReference>
<protein>
    <submittedName>
        <fullName evidence="2">DUF1659 domain-containing protein</fullName>
    </submittedName>
</protein>
<comment type="caution">
    <text evidence="2">The sequence shown here is derived from an EMBL/GenBank/DDBJ whole genome shotgun (WGS) entry which is preliminary data.</text>
</comment>
<accession>A0A844FN04</accession>